<sequence>MKTSSVSTALDDEHNGSGPRTQASHGANDLFRRTSFGPRRRPRGRGMLSGHGKGAAIDINIVAIDSSCWERGSRALCMGRRQTYVFARGIERESGYVGACIAKQIFLPKTGYVPCVGGGRLFDA</sequence>
<dbReference type="EMBL" id="BGZK01000500">
    <property type="protein sequence ID" value="GBP47387.1"/>
    <property type="molecule type" value="Genomic_DNA"/>
</dbReference>
<evidence type="ECO:0000313" key="3">
    <source>
        <dbReference type="Proteomes" id="UP000299102"/>
    </source>
</evidence>
<comment type="caution">
    <text evidence="2">The sequence shown here is derived from an EMBL/GenBank/DDBJ whole genome shotgun (WGS) entry which is preliminary data.</text>
</comment>
<name>A0A4C1WB63_EUMVA</name>
<proteinExistence type="predicted"/>
<protein>
    <submittedName>
        <fullName evidence="2">Uncharacterized protein</fullName>
    </submittedName>
</protein>
<dbReference type="AlphaFoldDB" id="A0A4C1WB63"/>
<keyword evidence="3" id="KW-1185">Reference proteome</keyword>
<evidence type="ECO:0000313" key="2">
    <source>
        <dbReference type="EMBL" id="GBP47387.1"/>
    </source>
</evidence>
<organism evidence="2 3">
    <name type="scientific">Eumeta variegata</name>
    <name type="common">Bagworm moth</name>
    <name type="synonym">Eumeta japonica</name>
    <dbReference type="NCBI Taxonomy" id="151549"/>
    <lineage>
        <taxon>Eukaryota</taxon>
        <taxon>Metazoa</taxon>
        <taxon>Ecdysozoa</taxon>
        <taxon>Arthropoda</taxon>
        <taxon>Hexapoda</taxon>
        <taxon>Insecta</taxon>
        <taxon>Pterygota</taxon>
        <taxon>Neoptera</taxon>
        <taxon>Endopterygota</taxon>
        <taxon>Lepidoptera</taxon>
        <taxon>Glossata</taxon>
        <taxon>Ditrysia</taxon>
        <taxon>Tineoidea</taxon>
        <taxon>Psychidae</taxon>
        <taxon>Oiketicinae</taxon>
        <taxon>Eumeta</taxon>
    </lineage>
</organism>
<dbReference type="Proteomes" id="UP000299102">
    <property type="component" value="Unassembled WGS sequence"/>
</dbReference>
<reference evidence="2 3" key="1">
    <citation type="journal article" date="2019" name="Commun. Biol.">
        <title>The bagworm genome reveals a unique fibroin gene that provides high tensile strength.</title>
        <authorList>
            <person name="Kono N."/>
            <person name="Nakamura H."/>
            <person name="Ohtoshi R."/>
            <person name="Tomita M."/>
            <person name="Numata K."/>
            <person name="Arakawa K."/>
        </authorList>
    </citation>
    <scope>NUCLEOTIDE SEQUENCE [LARGE SCALE GENOMIC DNA]</scope>
</reference>
<gene>
    <name evidence="2" type="ORF">EVAR_38989_1</name>
</gene>
<accession>A0A4C1WB63</accession>
<evidence type="ECO:0000256" key="1">
    <source>
        <dbReference type="SAM" id="MobiDB-lite"/>
    </source>
</evidence>
<feature type="region of interest" description="Disordered" evidence="1">
    <location>
        <begin position="1"/>
        <end position="51"/>
    </location>
</feature>